<name>K7DS56_PANTR</name>
<protein>
    <submittedName>
        <fullName evidence="1">Transcriptional adaptor 3</fullName>
    </submittedName>
</protein>
<reference evidence="1" key="1">
    <citation type="submission" date="2012-10" db="EMBL/GenBank/DDBJ databases">
        <title>De novo assembly of the reference chimpanzee transcriptome from NextGen mRNA sequences.</title>
        <authorList>
            <person name="Maudhoo M.D."/>
            <person name="Meehan D.T."/>
            <person name="Norgren R.B.Jr."/>
        </authorList>
    </citation>
    <scope>NUCLEOTIDE SEQUENCE</scope>
    <source>
        <tissue evidence="1">Skeletal muscle</tissue>
    </source>
</reference>
<accession>K7DS56</accession>
<dbReference type="AlphaFoldDB" id="K7DS56"/>
<dbReference type="EMBL" id="GABE01003807">
    <property type="protein sequence ID" value="JAA40932.1"/>
    <property type="molecule type" value="mRNA"/>
</dbReference>
<organism evidence="1">
    <name type="scientific">Pan troglodytes</name>
    <name type="common">Chimpanzee</name>
    <dbReference type="NCBI Taxonomy" id="9598"/>
    <lineage>
        <taxon>Eukaryota</taxon>
        <taxon>Metazoa</taxon>
        <taxon>Chordata</taxon>
        <taxon>Craniata</taxon>
        <taxon>Vertebrata</taxon>
        <taxon>Euteleostomi</taxon>
        <taxon>Mammalia</taxon>
        <taxon>Eutheria</taxon>
        <taxon>Euarchontoglires</taxon>
        <taxon>Primates</taxon>
        <taxon>Haplorrhini</taxon>
        <taxon>Catarrhini</taxon>
        <taxon>Hominidae</taxon>
        <taxon>Pan</taxon>
    </lineage>
</organism>
<sequence>MAPVARGCLAFGPQVLGMTGGHQFGPCPQPVLGGHL</sequence>
<proteinExistence type="evidence at transcript level"/>
<evidence type="ECO:0000313" key="1">
    <source>
        <dbReference type="EMBL" id="JAA40932.1"/>
    </source>
</evidence>
<gene>
    <name evidence="1" type="primary">TADA3</name>
</gene>